<dbReference type="Pfam" id="PF00620">
    <property type="entry name" value="RhoGAP"/>
    <property type="match status" value="1"/>
</dbReference>
<dbReference type="Proteomes" id="UP001159042">
    <property type="component" value="Unassembled WGS sequence"/>
</dbReference>
<dbReference type="InterPro" id="IPR008936">
    <property type="entry name" value="Rho_GTPase_activation_prot"/>
</dbReference>
<sequence length="635" mass="72907">MESDEALRYYLDEVKDTQHDINIEEEVHIPNEAEQATDFLQKAGLSDLSKLYQQGREITENVVKDSVRQRNLTEKQAQTIRSRVRTLNKTLRSRQPRRKQRQDIRDVSWNVETSSTGTRSRSATPDSLDSGDVLNDDLTSDEDQQLTSLPPFNVDHNQIGFKTKIKWTTSEPLQNKKFNRNDKGDVAHLGSENVVLKGYQVLTENGTLPRPPQRERSGSDPTTEVHLQPLKSHNAPEVLRDKTTNLHNQLSRSHNNITISSNNNCSKIYIHSNDTIENDVVSFEGLLKKNDNQINIVSTEQHWEPDEGISIDVLSDSEYQYLKPLLYVELVAIFDQYKINYLKRKASSKNKGGNVFGVNLSTLVMRDMPRPTDNSMVPEIFQSILYQLNSRCIKEDGILRIAGQKQKLEGLCNEIETKFFNNRREVENLLSHATVHELTGVLKKLLRDLPDPIFTMELFDMFYKTSSIPNTEDKVKALNLLVLLLPIEHRNTFRLLLQFLLNIVSHEKQNRMNLHNVAMITAPSFFPPRLLLPKDNDKLIMKQLTKEELAKRINGAAVCCCIMETMLKAGEKLWSVPSYLADQAREAQKRAQVRKDLSKDKDKRIRSGKTKLVRSSTQYEPGAMNAPRLKRDFYI</sequence>
<proteinExistence type="predicted"/>
<feature type="compositionally biased region" description="Low complexity" evidence="2">
    <location>
        <begin position="113"/>
        <end position="124"/>
    </location>
</feature>
<dbReference type="GO" id="GO:0051056">
    <property type="term" value="P:regulation of small GTPase mediated signal transduction"/>
    <property type="evidence" value="ECO:0007669"/>
    <property type="project" value="TreeGrafter"/>
</dbReference>
<evidence type="ECO:0000259" key="3">
    <source>
        <dbReference type="PROSITE" id="PS50238"/>
    </source>
</evidence>
<dbReference type="AlphaFoldDB" id="A0AAV8WBA0"/>
<dbReference type="Gene3D" id="1.10.555.10">
    <property type="entry name" value="Rho GTPase activation protein"/>
    <property type="match status" value="1"/>
</dbReference>
<feature type="compositionally biased region" description="Basic residues" evidence="2">
    <location>
        <begin position="89"/>
        <end position="100"/>
    </location>
</feature>
<dbReference type="GO" id="GO:0005737">
    <property type="term" value="C:cytoplasm"/>
    <property type="evidence" value="ECO:0007669"/>
    <property type="project" value="TreeGrafter"/>
</dbReference>
<organism evidence="4 5">
    <name type="scientific">Exocentrus adspersus</name>
    <dbReference type="NCBI Taxonomy" id="1586481"/>
    <lineage>
        <taxon>Eukaryota</taxon>
        <taxon>Metazoa</taxon>
        <taxon>Ecdysozoa</taxon>
        <taxon>Arthropoda</taxon>
        <taxon>Hexapoda</taxon>
        <taxon>Insecta</taxon>
        <taxon>Pterygota</taxon>
        <taxon>Neoptera</taxon>
        <taxon>Endopterygota</taxon>
        <taxon>Coleoptera</taxon>
        <taxon>Polyphaga</taxon>
        <taxon>Cucujiformia</taxon>
        <taxon>Chrysomeloidea</taxon>
        <taxon>Cerambycidae</taxon>
        <taxon>Lamiinae</taxon>
        <taxon>Acanthocinini</taxon>
        <taxon>Exocentrus</taxon>
    </lineage>
</organism>
<protein>
    <recommendedName>
        <fullName evidence="3">Rho-GAP domain-containing protein</fullName>
    </recommendedName>
</protein>
<evidence type="ECO:0000313" key="5">
    <source>
        <dbReference type="Proteomes" id="UP001159042"/>
    </source>
</evidence>
<dbReference type="SUPFAM" id="SSF48350">
    <property type="entry name" value="GTPase activation domain, GAP"/>
    <property type="match status" value="1"/>
</dbReference>
<dbReference type="PROSITE" id="PS50238">
    <property type="entry name" value="RHOGAP"/>
    <property type="match status" value="1"/>
</dbReference>
<dbReference type="InterPro" id="IPR000198">
    <property type="entry name" value="RhoGAP_dom"/>
</dbReference>
<dbReference type="GO" id="GO:0007165">
    <property type="term" value="P:signal transduction"/>
    <property type="evidence" value="ECO:0007669"/>
    <property type="project" value="InterPro"/>
</dbReference>
<dbReference type="SMART" id="SM00324">
    <property type="entry name" value="RhoGAP"/>
    <property type="match status" value="1"/>
</dbReference>
<comment type="caution">
    <text evidence="4">The sequence shown here is derived from an EMBL/GenBank/DDBJ whole genome shotgun (WGS) entry which is preliminary data.</text>
</comment>
<dbReference type="EMBL" id="JANEYG010000004">
    <property type="protein sequence ID" value="KAJ8923475.1"/>
    <property type="molecule type" value="Genomic_DNA"/>
</dbReference>
<feature type="region of interest" description="Disordered" evidence="2">
    <location>
        <begin position="89"/>
        <end position="154"/>
    </location>
</feature>
<dbReference type="GO" id="GO:0005096">
    <property type="term" value="F:GTPase activator activity"/>
    <property type="evidence" value="ECO:0007669"/>
    <property type="project" value="UniProtKB-KW"/>
</dbReference>
<keyword evidence="5" id="KW-1185">Reference proteome</keyword>
<dbReference type="PANTHER" id="PTHR14963:SF1">
    <property type="entry name" value="RHO GTPASE-ACTIVATING PROTEIN CONUNDRUM"/>
    <property type="match status" value="1"/>
</dbReference>
<feature type="region of interest" description="Disordered" evidence="2">
    <location>
        <begin position="591"/>
        <end position="619"/>
    </location>
</feature>
<gene>
    <name evidence="4" type="ORF">NQ315_010053</name>
</gene>
<feature type="compositionally biased region" description="Basic and acidic residues" evidence="2">
    <location>
        <begin position="591"/>
        <end position="605"/>
    </location>
</feature>
<evidence type="ECO:0000256" key="1">
    <source>
        <dbReference type="ARBA" id="ARBA00022468"/>
    </source>
</evidence>
<accession>A0AAV8WBA0</accession>
<dbReference type="GO" id="GO:0030833">
    <property type="term" value="P:regulation of actin filament polymerization"/>
    <property type="evidence" value="ECO:0007669"/>
    <property type="project" value="TreeGrafter"/>
</dbReference>
<evidence type="ECO:0000256" key="2">
    <source>
        <dbReference type="SAM" id="MobiDB-lite"/>
    </source>
</evidence>
<feature type="domain" description="Rho-GAP" evidence="3">
    <location>
        <begin position="358"/>
        <end position="574"/>
    </location>
</feature>
<dbReference type="PANTHER" id="PTHR14963">
    <property type="entry name" value="RHO GTPASE ACTIVATING PROTEIN 18,19-RELATED"/>
    <property type="match status" value="1"/>
</dbReference>
<feature type="compositionally biased region" description="Acidic residues" evidence="2">
    <location>
        <begin position="134"/>
        <end position="144"/>
    </location>
</feature>
<feature type="region of interest" description="Disordered" evidence="2">
    <location>
        <begin position="204"/>
        <end position="226"/>
    </location>
</feature>
<dbReference type="FunFam" id="1.10.555.10:FF:000067">
    <property type="entry name" value="Rho GTPase-activating protein conundrum"/>
    <property type="match status" value="1"/>
</dbReference>
<reference evidence="4 5" key="1">
    <citation type="journal article" date="2023" name="Insect Mol. Biol.">
        <title>Genome sequencing provides insights into the evolution of gene families encoding plant cell wall-degrading enzymes in longhorned beetles.</title>
        <authorList>
            <person name="Shin N.R."/>
            <person name="Okamura Y."/>
            <person name="Kirsch R."/>
            <person name="Pauchet Y."/>
        </authorList>
    </citation>
    <scope>NUCLEOTIDE SEQUENCE [LARGE SCALE GENOMIC DNA]</scope>
    <source>
        <strain evidence="4">EAD_L_NR</strain>
    </source>
</reference>
<evidence type="ECO:0000313" key="4">
    <source>
        <dbReference type="EMBL" id="KAJ8923475.1"/>
    </source>
</evidence>
<name>A0AAV8WBA0_9CUCU</name>
<keyword evidence="1" id="KW-0343">GTPase activation</keyword>